<dbReference type="InterPro" id="IPR013249">
    <property type="entry name" value="RNA_pol_sigma70_r4_t2"/>
</dbReference>
<keyword evidence="2" id="KW-0805">Transcription regulation</keyword>
<dbReference type="PANTHER" id="PTHR43133:SF51">
    <property type="entry name" value="RNA POLYMERASE SIGMA FACTOR"/>
    <property type="match status" value="1"/>
</dbReference>
<dbReference type="Gene3D" id="1.10.10.10">
    <property type="entry name" value="Winged helix-like DNA-binding domain superfamily/Winged helix DNA-binding domain"/>
    <property type="match status" value="1"/>
</dbReference>
<name>A0ABN4TNB4_9BURK</name>
<dbReference type="Pfam" id="PF04542">
    <property type="entry name" value="Sigma70_r2"/>
    <property type="match status" value="1"/>
</dbReference>
<dbReference type="SUPFAM" id="SSF88659">
    <property type="entry name" value="Sigma3 and sigma4 domains of RNA polymerase sigma factors"/>
    <property type="match status" value="1"/>
</dbReference>
<dbReference type="CDD" id="cd06171">
    <property type="entry name" value="Sigma70_r4"/>
    <property type="match status" value="1"/>
</dbReference>
<accession>A0ABN4TNB4</accession>
<dbReference type="InterPro" id="IPR013325">
    <property type="entry name" value="RNA_pol_sigma_r2"/>
</dbReference>
<evidence type="ECO:0000256" key="4">
    <source>
        <dbReference type="ARBA" id="ARBA00023163"/>
    </source>
</evidence>
<dbReference type="SUPFAM" id="SSF88946">
    <property type="entry name" value="Sigma2 domain of RNA polymerase sigma factors"/>
    <property type="match status" value="1"/>
</dbReference>
<evidence type="ECO:0000256" key="3">
    <source>
        <dbReference type="ARBA" id="ARBA00023082"/>
    </source>
</evidence>
<dbReference type="Proteomes" id="UP000177515">
    <property type="component" value="Chromosome 1"/>
</dbReference>
<dbReference type="EMBL" id="CP017754">
    <property type="protein sequence ID" value="AOZ06550.1"/>
    <property type="molecule type" value="Genomic_DNA"/>
</dbReference>
<keyword evidence="3" id="KW-0731">Sigma factor</keyword>
<dbReference type="RefSeq" id="WP_071038304.1">
    <property type="nucleotide sequence ID" value="NZ_CP017754.1"/>
</dbReference>
<feature type="domain" description="RNA polymerase sigma-70 region 2" evidence="5">
    <location>
        <begin position="28"/>
        <end position="89"/>
    </location>
</feature>
<proteinExistence type="inferred from homology"/>
<evidence type="ECO:0000256" key="1">
    <source>
        <dbReference type="ARBA" id="ARBA00010641"/>
    </source>
</evidence>
<dbReference type="InterPro" id="IPR013324">
    <property type="entry name" value="RNA_pol_sigma_r3/r4-like"/>
</dbReference>
<dbReference type="PANTHER" id="PTHR43133">
    <property type="entry name" value="RNA POLYMERASE ECF-TYPE SIGMA FACTO"/>
    <property type="match status" value="1"/>
</dbReference>
<dbReference type="Pfam" id="PF08281">
    <property type="entry name" value="Sigma70_r4_2"/>
    <property type="match status" value="1"/>
</dbReference>
<gene>
    <name evidence="7" type="ORF">BKK80_12530</name>
</gene>
<dbReference type="InterPro" id="IPR039425">
    <property type="entry name" value="RNA_pol_sigma-70-like"/>
</dbReference>
<keyword evidence="4" id="KW-0804">Transcription</keyword>
<reference evidence="7 8" key="1">
    <citation type="submission" date="2016-10" db="EMBL/GenBank/DDBJ databases">
        <title>Complete genome sequences of three Cupriavidus strains isolated from various Malaysian environments.</title>
        <authorList>
            <person name="Abdullah A.A.-A."/>
            <person name="Shafie N.A.H."/>
            <person name="Lau N.S."/>
        </authorList>
    </citation>
    <scope>NUCLEOTIDE SEQUENCE [LARGE SCALE GENOMIC DNA]</scope>
    <source>
        <strain evidence="7 8">USMAA1020</strain>
    </source>
</reference>
<evidence type="ECO:0000313" key="7">
    <source>
        <dbReference type="EMBL" id="AOZ06550.1"/>
    </source>
</evidence>
<dbReference type="InterPro" id="IPR036388">
    <property type="entry name" value="WH-like_DNA-bd_sf"/>
</dbReference>
<evidence type="ECO:0000259" key="6">
    <source>
        <dbReference type="Pfam" id="PF08281"/>
    </source>
</evidence>
<evidence type="ECO:0000259" key="5">
    <source>
        <dbReference type="Pfam" id="PF04542"/>
    </source>
</evidence>
<comment type="similarity">
    <text evidence="1">Belongs to the sigma-70 factor family. ECF subfamily.</text>
</comment>
<feature type="domain" description="RNA polymerase sigma factor 70 region 4 type 2" evidence="6">
    <location>
        <begin position="114"/>
        <end position="164"/>
    </location>
</feature>
<evidence type="ECO:0000256" key="2">
    <source>
        <dbReference type="ARBA" id="ARBA00023015"/>
    </source>
</evidence>
<dbReference type="Gene3D" id="1.10.1740.10">
    <property type="match status" value="1"/>
</dbReference>
<dbReference type="InterPro" id="IPR014284">
    <property type="entry name" value="RNA_pol_sigma-70_dom"/>
</dbReference>
<sequence length="172" mass="19704">MKVAEQHLPLLQQAQTGDPAALAEILRLCQPDIRRYAKRHCLVSDIDDAVQEALLILSRHIGSLRALAALSGWLFRVVERECRRLGRKALRFDPYDEEKLDHWLGSHSREGLRMELASALESLPADYRQIILLRDFEELTVRELAERLGISQAAAKSRLHRARTMAREYLLG</sequence>
<dbReference type="InterPro" id="IPR007627">
    <property type="entry name" value="RNA_pol_sigma70_r2"/>
</dbReference>
<keyword evidence="8" id="KW-1185">Reference proteome</keyword>
<protein>
    <submittedName>
        <fullName evidence="7">RNA polymerase subunit sigma-24</fullName>
    </submittedName>
</protein>
<dbReference type="NCBIfam" id="TIGR02937">
    <property type="entry name" value="sigma70-ECF"/>
    <property type="match status" value="1"/>
</dbReference>
<evidence type="ECO:0000313" key="8">
    <source>
        <dbReference type="Proteomes" id="UP000177515"/>
    </source>
</evidence>
<organism evidence="7 8">
    <name type="scientific">Cupriavidus malaysiensis</name>
    <dbReference type="NCBI Taxonomy" id="367825"/>
    <lineage>
        <taxon>Bacteria</taxon>
        <taxon>Pseudomonadati</taxon>
        <taxon>Pseudomonadota</taxon>
        <taxon>Betaproteobacteria</taxon>
        <taxon>Burkholderiales</taxon>
        <taxon>Burkholderiaceae</taxon>
        <taxon>Cupriavidus</taxon>
    </lineage>
</organism>